<evidence type="ECO:0000256" key="7">
    <source>
        <dbReference type="ARBA" id="ARBA00022842"/>
    </source>
</evidence>
<feature type="transmembrane region" description="Helical" evidence="15">
    <location>
        <begin position="1158"/>
        <end position="1177"/>
    </location>
</feature>
<evidence type="ECO:0000256" key="13">
    <source>
        <dbReference type="PIRSR" id="PIRSR606539-2"/>
    </source>
</evidence>
<evidence type="ECO:0000256" key="14">
    <source>
        <dbReference type="PIRSR" id="PIRSR606539-3"/>
    </source>
</evidence>
<dbReference type="Gene3D" id="2.70.150.10">
    <property type="entry name" value="Calcium-transporting ATPase, cytoplasmic transduction domain A"/>
    <property type="match status" value="1"/>
</dbReference>
<dbReference type="SUPFAM" id="SSF56784">
    <property type="entry name" value="HAD-like"/>
    <property type="match status" value="1"/>
</dbReference>
<evidence type="ECO:0000259" key="16">
    <source>
        <dbReference type="Pfam" id="PF16209"/>
    </source>
</evidence>
<dbReference type="SFLD" id="SFLDF00027">
    <property type="entry name" value="p-type_atpase"/>
    <property type="match status" value="1"/>
</dbReference>
<feature type="binding site" evidence="13">
    <location>
        <position position="640"/>
    </location>
    <ligand>
        <name>ATP</name>
        <dbReference type="ChEBI" id="CHEBI:30616"/>
    </ligand>
</feature>
<feature type="transmembrane region" description="Helical" evidence="15">
    <location>
        <begin position="944"/>
        <end position="963"/>
    </location>
</feature>
<dbReference type="InterPro" id="IPR023214">
    <property type="entry name" value="HAD_sf"/>
</dbReference>
<name>A0AAE0BRJ8_9CHLO</name>
<dbReference type="InterPro" id="IPR036412">
    <property type="entry name" value="HAD-like_sf"/>
</dbReference>
<dbReference type="Pfam" id="PF16212">
    <property type="entry name" value="PhoLip_ATPase_C"/>
    <property type="match status" value="2"/>
</dbReference>
<evidence type="ECO:0000256" key="9">
    <source>
        <dbReference type="ARBA" id="ARBA00022989"/>
    </source>
</evidence>
<feature type="binding site" evidence="13">
    <location>
        <position position="413"/>
    </location>
    <ligand>
        <name>ATP</name>
        <dbReference type="ChEBI" id="CHEBI:30616"/>
    </ligand>
</feature>
<feature type="transmembrane region" description="Helical" evidence="15">
    <location>
        <begin position="342"/>
        <end position="365"/>
    </location>
</feature>
<accession>A0AAE0BRJ8</accession>
<feature type="transmembrane region" description="Helical" evidence="15">
    <location>
        <begin position="912"/>
        <end position="932"/>
    </location>
</feature>
<dbReference type="GO" id="GO:0005886">
    <property type="term" value="C:plasma membrane"/>
    <property type="evidence" value="ECO:0007669"/>
    <property type="project" value="TreeGrafter"/>
</dbReference>
<feature type="transmembrane region" description="Helical" evidence="15">
    <location>
        <begin position="991"/>
        <end position="1010"/>
    </location>
</feature>
<dbReference type="Gene3D" id="3.40.1110.10">
    <property type="entry name" value="Calcium-transporting ATPase, cytoplasmic domain N"/>
    <property type="match status" value="1"/>
</dbReference>
<dbReference type="InterPro" id="IPR023299">
    <property type="entry name" value="ATPase_P-typ_cyto_dom_N"/>
</dbReference>
<dbReference type="PRINTS" id="PR00119">
    <property type="entry name" value="CATATPASE"/>
</dbReference>
<feature type="transmembrane region" description="Helical" evidence="15">
    <location>
        <begin position="292"/>
        <end position="318"/>
    </location>
</feature>
<keyword evidence="9 15" id="KW-1133">Transmembrane helix</keyword>
<comment type="similarity">
    <text evidence="2 15">Belongs to the cation transport ATPase (P-type) (TC 3.A.3) family. Type IV subfamily.</text>
</comment>
<dbReference type="SUPFAM" id="SSF81653">
    <property type="entry name" value="Calcium ATPase, transduction domain A"/>
    <property type="match status" value="1"/>
</dbReference>
<evidence type="ECO:0000256" key="5">
    <source>
        <dbReference type="ARBA" id="ARBA00022741"/>
    </source>
</evidence>
<dbReference type="PANTHER" id="PTHR24092:SF150">
    <property type="entry name" value="PHOSPHOLIPID-TRANSPORTING ATPASE"/>
    <property type="match status" value="1"/>
</dbReference>
<dbReference type="InterPro" id="IPR001757">
    <property type="entry name" value="P_typ_ATPase"/>
</dbReference>
<feature type="binding site" evidence="13">
    <location>
        <position position="720"/>
    </location>
    <ligand>
        <name>ATP</name>
        <dbReference type="ChEBI" id="CHEBI:30616"/>
    </ligand>
</feature>
<evidence type="ECO:0000256" key="15">
    <source>
        <dbReference type="RuleBase" id="RU362033"/>
    </source>
</evidence>
<keyword evidence="19" id="KW-1185">Reference proteome</keyword>
<comment type="cofactor">
    <cofactor evidence="14">
        <name>Mg(2+)</name>
        <dbReference type="ChEBI" id="CHEBI:18420"/>
    </cofactor>
</comment>
<dbReference type="Pfam" id="PF13246">
    <property type="entry name" value="Cation_ATPase"/>
    <property type="match status" value="1"/>
</dbReference>
<dbReference type="InterPro" id="IPR023298">
    <property type="entry name" value="ATPase_P-typ_TM_dom_sf"/>
</dbReference>
<organism evidence="18 19">
    <name type="scientific">Cymbomonas tetramitiformis</name>
    <dbReference type="NCBI Taxonomy" id="36881"/>
    <lineage>
        <taxon>Eukaryota</taxon>
        <taxon>Viridiplantae</taxon>
        <taxon>Chlorophyta</taxon>
        <taxon>Pyramimonadophyceae</taxon>
        <taxon>Pyramimonadales</taxon>
        <taxon>Pyramimonadaceae</taxon>
        <taxon>Cymbomonas</taxon>
    </lineage>
</organism>
<dbReference type="InterPro" id="IPR044492">
    <property type="entry name" value="P_typ_ATPase_HD_dom"/>
</dbReference>
<dbReference type="Pfam" id="PF16209">
    <property type="entry name" value="PhoLip_ATPase_N"/>
    <property type="match status" value="1"/>
</dbReference>
<dbReference type="GO" id="GO:0045332">
    <property type="term" value="P:phospholipid translocation"/>
    <property type="evidence" value="ECO:0007669"/>
    <property type="project" value="TreeGrafter"/>
</dbReference>
<evidence type="ECO:0000256" key="11">
    <source>
        <dbReference type="ARBA" id="ARBA00034036"/>
    </source>
</evidence>
<feature type="binding site" evidence="13">
    <location>
        <position position="590"/>
    </location>
    <ligand>
        <name>ATP</name>
        <dbReference type="ChEBI" id="CHEBI:30616"/>
    </ligand>
</feature>
<feature type="binding site" evidence="13">
    <location>
        <position position="721"/>
    </location>
    <ligand>
        <name>ATP</name>
        <dbReference type="ChEBI" id="CHEBI:30616"/>
    </ligand>
</feature>
<dbReference type="InterPro" id="IPR018303">
    <property type="entry name" value="ATPase_P-typ_P_site"/>
</dbReference>
<keyword evidence="10 15" id="KW-0472">Membrane</keyword>
<feature type="transmembrane region" description="Helical" evidence="15">
    <location>
        <begin position="1126"/>
        <end position="1146"/>
    </location>
</feature>
<evidence type="ECO:0000259" key="17">
    <source>
        <dbReference type="Pfam" id="PF16212"/>
    </source>
</evidence>
<feature type="domain" description="P-type ATPase N-terminal" evidence="16">
    <location>
        <begin position="34"/>
        <end position="95"/>
    </location>
</feature>
<dbReference type="NCBIfam" id="TIGR01494">
    <property type="entry name" value="ATPase_P-type"/>
    <property type="match status" value="1"/>
</dbReference>
<keyword evidence="3 15" id="KW-0812">Transmembrane</keyword>
<evidence type="ECO:0000256" key="6">
    <source>
        <dbReference type="ARBA" id="ARBA00022840"/>
    </source>
</evidence>
<dbReference type="EMBL" id="LGRX02033544">
    <property type="protein sequence ID" value="KAK3240824.1"/>
    <property type="molecule type" value="Genomic_DNA"/>
</dbReference>
<evidence type="ECO:0000313" key="18">
    <source>
        <dbReference type="EMBL" id="KAK3240824.1"/>
    </source>
</evidence>
<feature type="binding site" evidence="13">
    <location>
        <position position="854"/>
    </location>
    <ligand>
        <name>ATP</name>
        <dbReference type="ChEBI" id="CHEBI:30616"/>
    </ligand>
</feature>
<evidence type="ECO:0000256" key="4">
    <source>
        <dbReference type="ARBA" id="ARBA00022723"/>
    </source>
</evidence>
<feature type="binding site" evidence="13">
    <location>
        <position position="855"/>
    </location>
    <ligand>
        <name>ATP</name>
        <dbReference type="ChEBI" id="CHEBI:30616"/>
    </ligand>
</feature>
<dbReference type="SFLD" id="SFLDS00003">
    <property type="entry name" value="Haloacid_Dehalogenase"/>
    <property type="match status" value="1"/>
</dbReference>
<feature type="binding site" evidence="13">
    <location>
        <position position="414"/>
    </location>
    <ligand>
        <name>ATP</name>
        <dbReference type="ChEBI" id="CHEBI:30616"/>
    </ligand>
</feature>
<dbReference type="SUPFAM" id="SSF81660">
    <property type="entry name" value="Metal cation-transporting ATPase, ATP-binding domain N"/>
    <property type="match status" value="1"/>
</dbReference>
<feature type="binding site" evidence="14">
    <location>
        <position position="855"/>
    </location>
    <ligand>
        <name>Mg(2+)</name>
        <dbReference type="ChEBI" id="CHEBI:18420"/>
    </ligand>
</feature>
<keyword evidence="4 14" id="KW-0479">Metal-binding</keyword>
<feature type="transmembrane region" description="Helical" evidence="15">
    <location>
        <begin position="1197"/>
        <end position="1216"/>
    </location>
</feature>
<feature type="binding site" evidence="13">
    <location>
        <position position="415"/>
    </location>
    <ligand>
        <name>ATP</name>
        <dbReference type="ChEBI" id="CHEBI:30616"/>
    </ligand>
</feature>
<feature type="active site" description="4-aspartylphosphate intermediate" evidence="12">
    <location>
        <position position="413"/>
    </location>
</feature>
<feature type="binding site" evidence="13">
    <location>
        <position position="832"/>
    </location>
    <ligand>
        <name>ATP</name>
        <dbReference type="ChEBI" id="CHEBI:30616"/>
    </ligand>
</feature>
<feature type="domain" description="P-type ATPase C-terminal" evidence="17">
    <location>
        <begin position="877"/>
        <end position="1021"/>
    </location>
</feature>
<feature type="binding site" evidence="13">
    <location>
        <position position="520"/>
    </location>
    <ligand>
        <name>ATP</name>
        <dbReference type="ChEBI" id="CHEBI:30616"/>
    </ligand>
</feature>
<sequence>MFNNLKFACYEYAQDLSLVTKEPEERRILKVCEDPRKENRPYFYASNHVSTTKYNLVTFFPKALFEQFSRLGNLYFLAVGILSFTDLSPIDPWSAVFPLCLVISISLTKEAREDYLRMVADNAVNQSNTKVFHEGRFQPVKWQSVRVGDVLKVDRNEYFPADMVFLWSTGAGSTCHVETMNLDGETNLKIKSALECSGSDVEEDVVKIQGELQCDPPNNALYSFTGKFKLTSPATDKLQPLDANNVLLRGCSLRNTAEVIGVVVYAGHDTKVMMNSSEAPTKRSDIERKLDYVIIFMFGLLFAMCISGAIVTAAWSFLYQEDMYYLEPNDIESQFDQNEPGVIFLSNFVTTFILYGYLIPISLYVSIEMVKVAQVYFMAADAQMYYKPKDMPCICRTSNLNEELGQVHTILSDKTGTLTRNEMELFKASIGGISYGSGVSEIERSEYRRFGREAELPKDEGAILPGMNLRDARLEDGKWLQEPNQEAMVDFMRLLALCNTVIPEVHSDGTPGFQAESPDELAFVVGAKYFGWSLEERGPATVTLSEPLGPNQTQTREYEILNILEFNSTRKRMSVIYKMKNDPVIWLYCKGADNVIYERLAEPATEAAEPSLFGAAPKPKPDIRMVTAEHMNAYSRNGLRTLALAKRQINPEEYAVWNKQFQVARTAMEDRGKKLQDVAELIEKDLELIGATAIEDKLQEGVGQTIAQLKAAGLRLWVLTGDKVETAVNIAMACLLLRENMLQHVVTMDELETFQSTSNSASVAQEYLSSKLHDVLRSIQETSEEEYPGGHALVIDGRALQVVFAESLADLLLEVGAKCKVVVACRVSPSQKANITAAVKDAGFKTLAIGDGANDVGMIQEADIGIGISGQEGQQAVMAADFAIAQFRFLERLVLHHGRLNYKRIGRMVSFFFYKNMVLGITLYAYNCVSFYSGQVMYNDLILAGYNVAFVALPIIVVGIWDVDVSPAASIAFPELYQQGLRNEYFNTKMVAGWMLNGIYQAFIIFYFAVQLYGLTTDNEDGTGLPWTRTALPCTVTACPSPSSSWHRPPDPPDPRDRGRSLFAEVICGIFQSNGGEASVWCLADACGSAPGLLSRALAPPSHAASAPSSSALSPTGDFGRRSTDLWATGTAVYLNIVLCVNFNLAMVVNYWTWITHLAVWGTVAFWFIFLFAYDHMLDLSGNEYKVFTEQLAPQDSFWLLTIVTVVTALLPDLCFRVGQRMYRWQDHHIVQEIQQGLIDRDYDFTEVKCCSTYDRKGTLRKRDVEEGGVMGGQITRKLSSYLSMGRRQSSGQKNEYDGGYQTLDVPPVATEKLESSSESTLLGYLFPPRATEDEKAPILDAPAVPKKSEQ</sequence>
<dbReference type="InterPro" id="IPR032631">
    <property type="entry name" value="P-type_ATPase_N"/>
</dbReference>
<dbReference type="EC" id="7.6.2.1" evidence="15"/>
<feature type="binding site" evidence="13">
    <location>
        <position position="722"/>
    </location>
    <ligand>
        <name>ATP</name>
        <dbReference type="ChEBI" id="CHEBI:30616"/>
    </ligand>
</feature>
<comment type="catalytic activity">
    <reaction evidence="11 15">
        <text>ATP + H2O + phospholipidSide 1 = ADP + phosphate + phospholipidSide 2.</text>
        <dbReference type="EC" id="7.6.2.1"/>
    </reaction>
</comment>
<evidence type="ECO:0000256" key="12">
    <source>
        <dbReference type="PIRSR" id="PIRSR606539-1"/>
    </source>
</evidence>
<dbReference type="InterPro" id="IPR008250">
    <property type="entry name" value="ATPase_P-typ_transduc_dom_A_sf"/>
</dbReference>
<dbReference type="SFLD" id="SFLDG00002">
    <property type="entry name" value="C1.7:_P-type_atpase_like"/>
    <property type="match status" value="1"/>
</dbReference>
<keyword evidence="6 13" id="KW-0067">ATP-binding</keyword>
<evidence type="ECO:0000256" key="2">
    <source>
        <dbReference type="ARBA" id="ARBA00008109"/>
    </source>
</evidence>
<evidence type="ECO:0000256" key="10">
    <source>
        <dbReference type="ARBA" id="ARBA00023136"/>
    </source>
</evidence>
<reference evidence="18 19" key="1">
    <citation type="journal article" date="2015" name="Genome Biol. Evol.">
        <title>Comparative Genomics of a Bacterivorous Green Alga Reveals Evolutionary Causalities and Consequences of Phago-Mixotrophic Mode of Nutrition.</title>
        <authorList>
            <person name="Burns J.A."/>
            <person name="Paasch A."/>
            <person name="Narechania A."/>
            <person name="Kim E."/>
        </authorList>
    </citation>
    <scope>NUCLEOTIDE SEQUENCE [LARGE SCALE GENOMIC DNA]</scope>
    <source>
        <strain evidence="18 19">PLY_AMNH</strain>
    </source>
</reference>
<dbReference type="Proteomes" id="UP001190700">
    <property type="component" value="Unassembled WGS sequence"/>
</dbReference>
<comment type="subcellular location">
    <subcellularLocation>
        <location evidence="1 15">Membrane</location>
        <topology evidence="1 15">Multi-pass membrane protein</topology>
    </subcellularLocation>
</comment>
<dbReference type="InterPro" id="IPR006539">
    <property type="entry name" value="P-type_ATPase_IV"/>
</dbReference>
<feature type="binding site" evidence="14">
    <location>
        <position position="413"/>
    </location>
    <ligand>
        <name>Mg(2+)</name>
        <dbReference type="ChEBI" id="CHEBI:18420"/>
    </ligand>
</feature>
<proteinExistence type="inferred from homology"/>
<feature type="binding site" evidence="14">
    <location>
        <position position="851"/>
    </location>
    <ligand>
        <name>Mg(2+)</name>
        <dbReference type="ChEBI" id="CHEBI:18420"/>
    </ligand>
</feature>
<evidence type="ECO:0000313" key="19">
    <source>
        <dbReference type="Proteomes" id="UP001190700"/>
    </source>
</evidence>
<evidence type="ECO:0000256" key="8">
    <source>
        <dbReference type="ARBA" id="ARBA00022967"/>
    </source>
</evidence>
<gene>
    <name evidence="18" type="ORF">CYMTET_49367</name>
</gene>
<dbReference type="GO" id="GO:0140326">
    <property type="term" value="F:ATPase-coupled intramembrane lipid transporter activity"/>
    <property type="evidence" value="ECO:0007669"/>
    <property type="project" value="UniProtKB-EC"/>
</dbReference>
<feature type="domain" description="P-type ATPase C-terminal" evidence="17">
    <location>
        <begin position="1120"/>
        <end position="1224"/>
    </location>
</feature>
<dbReference type="InterPro" id="IPR032630">
    <property type="entry name" value="P_typ_ATPase_c"/>
</dbReference>
<dbReference type="FunFam" id="3.40.50.1000:FF:000014">
    <property type="entry name" value="Phospholipid-transporting ATPase"/>
    <property type="match status" value="1"/>
</dbReference>
<keyword evidence="7 14" id="KW-0460">Magnesium</keyword>
<comment type="caution">
    <text evidence="18">The sequence shown here is derived from an EMBL/GenBank/DDBJ whole genome shotgun (WGS) entry which is preliminary data.</text>
</comment>
<keyword evidence="5 13" id="KW-0547">Nucleotide-binding</keyword>
<dbReference type="GO" id="GO:0005524">
    <property type="term" value="F:ATP binding"/>
    <property type="evidence" value="ECO:0007669"/>
    <property type="project" value="UniProtKB-UniRule"/>
</dbReference>
<dbReference type="PROSITE" id="PS00154">
    <property type="entry name" value="ATPASE_E1_E2"/>
    <property type="match status" value="1"/>
</dbReference>
<dbReference type="GO" id="GO:0016887">
    <property type="term" value="F:ATP hydrolysis activity"/>
    <property type="evidence" value="ECO:0007669"/>
    <property type="project" value="InterPro"/>
</dbReference>
<feature type="binding site" evidence="14">
    <location>
        <position position="415"/>
    </location>
    <ligand>
        <name>Mg(2+)</name>
        <dbReference type="ChEBI" id="CHEBI:18420"/>
    </ligand>
</feature>
<dbReference type="GO" id="GO:0000287">
    <property type="term" value="F:magnesium ion binding"/>
    <property type="evidence" value="ECO:0007669"/>
    <property type="project" value="UniProtKB-UniRule"/>
</dbReference>
<evidence type="ECO:0000256" key="1">
    <source>
        <dbReference type="ARBA" id="ARBA00004141"/>
    </source>
</evidence>
<keyword evidence="8 15" id="KW-1278">Translocase</keyword>
<dbReference type="SUPFAM" id="SSF81665">
    <property type="entry name" value="Calcium ATPase, transmembrane domain M"/>
    <property type="match status" value="1"/>
</dbReference>
<dbReference type="PANTHER" id="PTHR24092">
    <property type="entry name" value="PROBABLE PHOSPHOLIPID-TRANSPORTING ATPASE"/>
    <property type="match status" value="1"/>
</dbReference>
<dbReference type="NCBIfam" id="TIGR01652">
    <property type="entry name" value="ATPase-Plipid"/>
    <property type="match status" value="1"/>
</dbReference>
<feature type="binding site" evidence="13">
    <location>
        <position position="566"/>
    </location>
    <ligand>
        <name>ATP</name>
        <dbReference type="ChEBI" id="CHEBI:30616"/>
    </ligand>
</feature>
<dbReference type="Gene3D" id="3.40.50.1000">
    <property type="entry name" value="HAD superfamily/HAD-like"/>
    <property type="match status" value="1"/>
</dbReference>
<feature type="binding site" evidence="13">
    <location>
        <position position="826"/>
    </location>
    <ligand>
        <name>ATP</name>
        <dbReference type="ChEBI" id="CHEBI:30616"/>
    </ligand>
</feature>
<protein>
    <recommendedName>
        <fullName evidence="15">Phospholipid-transporting ATPase</fullName>
        <ecNumber evidence="15">7.6.2.1</ecNumber>
    </recommendedName>
</protein>
<evidence type="ECO:0000256" key="3">
    <source>
        <dbReference type="ARBA" id="ARBA00022692"/>
    </source>
</evidence>